<dbReference type="Gene3D" id="2.60.120.260">
    <property type="entry name" value="Galactose-binding domain-like"/>
    <property type="match status" value="1"/>
</dbReference>
<evidence type="ECO:0000256" key="1">
    <source>
        <dbReference type="ARBA" id="ARBA00000085"/>
    </source>
</evidence>
<dbReference type="SUPFAM" id="SSF49785">
    <property type="entry name" value="Galactose-binding domain-like"/>
    <property type="match status" value="1"/>
</dbReference>
<evidence type="ECO:0000256" key="9">
    <source>
        <dbReference type="SAM" id="Phobius"/>
    </source>
</evidence>
<feature type="transmembrane region" description="Helical" evidence="9">
    <location>
        <begin position="424"/>
        <end position="443"/>
    </location>
</feature>
<dbReference type="PANTHER" id="PTHR24421">
    <property type="entry name" value="NITRATE/NITRITE SENSOR PROTEIN NARX-RELATED"/>
    <property type="match status" value="1"/>
</dbReference>
<evidence type="ECO:0000256" key="8">
    <source>
        <dbReference type="ARBA" id="ARBA00023012"/>
    </source>
</evidence>
<feature type="chain" id="PRO_5047274566" description="histidine kinase" evidence="10">
    <location>
        <begin position="19"/>
        <end position="642"/>
    </location>
</feature>
<keyword evidence="14" id="KW-1185">Reference proteome</keyword>
<feature type="domain" description="Histidine kinase/HSP90-like ATPase" evidence="11">
    <location>
        <begin position="560"/>
        <end position="611"/>
    </location>
</feature>
<dbReference type="InterPro" id="IPR050482">
    <property type="entry name" value="Sensor_HK_TwoCompSys"/>
</dbReference>
<dbReference type="InterPro" id="IPR003594">
    <property type="entry name" value="HATPase_dom"/>
</dbReference>
<keyword evidence="10" id="KW-0732">Signal</keyword>
<gene>
    <name evidence="13" type="ORF">SH580_05550</name>
</gene>
<name>A0ABZ0RM44_9BACT</name>
<keyword evidence="9" id="KW-0812">Transmembrane</keyword>
<evidence type="ECO:0000256" key="6">
    <source>
        <dbReference type="ARBA" id="ARBA00022777"/>
    </source>
</evidence>
<dbReference type="InterPro" id="IPR011712">
    <property type="entry name" value="Sig_transdc_His_kin_sub3_dim/P"/>
</dbReference>
<keyword evidence="9" id="KW-1133">Transmembrane helix</keyword>
<dbReference type="GO" id="GO:0016301">
    <property type="term" value="F:kinase activity"/>
    <property type="evidence" value="ECO:0007669"/>
    <property type="project" value="UniProtKB-KW"/>
</dbReference>
<proteinExistence type="predicted"/>
<dbReference type="EC" id="2.7.13.3" evidence="2"/>
<keyword evidence="8" id="KW-0902">Two-component regulatory system</keyword>
<comment type="catalytic activity">
    <reaction evidence="1">
        <text>ATP + protein L-histidine = ADP + protein N-phospho-L-histidine.</text>
        <dbReference type="EC" id="2.7.13.3"/>
    </reaction>
</comment>
<evidence type="ECO:0000256" key="2">
    <source>
        <dbReference type="ARBA" id="ARBA00012438"/>
    </source>
</evidence>
<keyword evidence="7" id="KW-0067">ATP-binding</keyword>
<dbReference type="RefSeq" id="WP_319834021.1">
    <property type="nucleotide sequence ID" value="NZ_CP138858.1"/>
</dbReference>
<feature type="signal peptide" evidence="10">
    <location>
        <begin position="1"/>
        <end position="18"/>
    </location>
</feature>
<protein>
    <recommendedName>
        <fullName evidence="2">histidine kinase</fullName>
        <ecNumber evidence="2">2.7.13.3</ecNumber>
    </recommendedName>
</protein>
<organism evidence="13 14">
    <name type="scientific">Coraliomargarita algicola</name>
    <dbReference type="NCBI Taxonomy" id="3092156"/>
    <lineage>
        <taxon>Bacteria</taxon>
        <taxon>Pseudomonadati</taxon>
        <taxon>Verrucomicrobiota</taxon>
        <taxon>Opitutia</taxon>
        <taxon>Puniceicoccales</taxon>
        <taxon>Coraliomargaritaceae</taxon>
        <taxon>Coraliomargarita</taxon>
    </lineage>
</organism>
<evidence type="ECO:0000259" key="12">
    <source>
        <dbReference type="Pfam" id="PF07730"/>
    </source>
</evidence>
<dbReference type="Pfam" id="PF07730">
    <property type="entry name" value="HisKA_3"/>
    <property type="match status" value="1"/>
</dbReference>
<evidence type="ECO:0000259" key="11">
    <source>
        <dbReference type="Pfam" id="PF02518"/>
    </source>
</evidence>
<keyword evidence="6 13" id="KW-0418">Kinase</keyword>
<dbReference type="PANTHER" id="PTHR24421:SF10">
    <property type="entry name" value="NITRATE_NITRITE SENSOR PROTEIN NARQ"/>
    <property type="match status" value="1"/>
</dbReference>
<dbReference type="Gene3D" id="1.20.5.1930">
    <property type="match status" value="1"/>
</dbReference>
<dbReference type="CDD" id="cd16917">
    <property type="entry name" value="HATPase_UhpB-NarQ-NarX-like"/>
    <property type="match status" value="1"/>
</dbReference>
<evidence type="ECO:0000256" key="10">
    <source>
        <dbReference type="SAM" id="SignalP"/>
    </source>
</evidence>
<sequence length="642" mass="71718">MIRLLACLALGLSATALGATFDGQSTRDLEARQLAIQQELNSLARASLRGGVGSIGYRTKPVDDATLGYWIEINLERTYPIDEVVLVPVLWRDMEEGFRADAFPVAFQIIAGTDEDREGHVIAEYIRDENVGLGISPLILTVPETQASWIRLEVTQLSKRQHDDAYVFQLAEVFVFSGNKNVALRCPVETPSRRAPFEPSGAWDASFLVDGATPYLMNSARGDSSHGYIGGFGKDPTLLIDLGEIYSLSEIHLHAVEQSDTVPQAFAGDLGIPKHFRIEVSLTPEFTDPVVLLDYQMENVAGLGPIMMWNIPETCGRYVRVVTIEKSETVGVPNRLSRTGFAEIELLSNGVNVAEGKPAWTVPEKSGVRPPQTLTDGMNLFGEILPMRRWMHELAQRHQLNLELQDLMTELNFRHQRQERMVRWMARGLVALVFVVIFVVLYNRMLRIRHEARVRERIAANLHDELGANLHAIGLWSDIAQQSVDSPDSLQESLQRIRGLTERTGASARFCSNMLEAKGVCEDLVDDMKREASRLLADIQYEIHFDGEVAINALKRRVRIDIYLFFKEALTNIIRHGEASSAQISLSVKNHKVELVITDDGCGVTGGLPKSLQRRAKLMRAKAGVEHPEQGGTRVWLKLKAR</sequence>
<keyword evidence="4" id="KW-0808">Transferase</keyword>
<dbReference type="Pfam" id="PF02518">
    <property type="entry name" value="HATPase_c"/>
    <property type="match status" value="1"/>
</dbReference>
<reference evidence="13 14" key="1">
    <citation type="submission" date="2023-11" db="EMBL/GenBank/DDBJ databases">
        <title>Coraliomargarita sp. nov., isolated from marine algae.</title>
        <authorList>
            <person name="Lee J.K."/>
            <person name="Baek J.H."/>
            <person name="Kim J.M."/>
            <person name="Choi D.G."/>
            <person name="Jeon C.O."/>
        </authorList>
    </citation>
    <scope>NUCLEOTIDE SEQUENCE [LARGE SCALE GENOMIC DNA]</scope>
    <source>
        <strain evidence="13 14">J2-16</strain>
    </source>
</reference>
<keyword evidence="9" id="KW-0472">Membrane</keyword>
<dbReference type="EMBL" id="CP138858">
    <property type="protein sequence ID" value="WPJ97172.1"/>
    <property type="molecule type" value="Genomic_DNA"/>
</dbReference>
<keyword evidence="3" id="KW-0597">Phosphoprotein</keyword>
<evidence type="ECO:0000256" key="7">
    <source>
        <dbReference type="ARBA" id="ARBA00022840"/>
    </source>
</evidence>
<evidence type="ECO:0000313" key="13">
    <source>
        <dbReference type="EMBL" id="WPJ97172.1"/>
    </source>
</evidence>
<dbReference type="InterPro" id="IPR008979">
    <property type="entry name" value="Galactose-bd-like_sf"/>
</dbReference>
<evidence type="ECO:0000256" key="4">
    <source>
        <dbReference type="ARBA" id="ARBA00022679"/>
    </source>
</evidence>
<evidence type="ECO:0000313" key="14">
    <source>
        <dbReference type="Proteomes" id="UP001324993"/>
    </source>
</evidence>
<evidence type="ECO:0000256" key="3">
    <source>
        <dbReference type="ARBA" id="ARBA00022553"/>
    </source>
</evidence>
<evidence type="ECO:0000256" key="5">
    <source>
        <dbReference type="ARBA" id="ARBA00022741"/>
    </source>
</evidence>
<dbReference type="SUPFAM" id="SSF55874">
    <property type="entry name" value="ATPase domain of HSP90 chaperone/DNA topoisomerase II/histidine kinase"/>
    <property type="match status" value="1"/>
</dbReference>
<keyword evidence="5" id="KW-0547">Nucleotide-binding</keyword>
<dbReference type="Proteomes" id="UP001324993">
    <property type="component" value="Chromosome"/>
</dbReference>
<feature type="domain" description="Signal transduction histidine kinase subgroup 3 dimerisation and phosphoacceptor" evidence="12">
    <location>
        <begin position="455"/>
        <end position="509"/>
    </location>
</feature>
<dbReference type="Gene3D" id="3.30.565.10">
    <property type="entry name" value="Histidine kinase-like ATPase, C-terminal domain"/>
    <property type="match status" value="1"/>
</dbReference>
<dbReference type="InterPro" id="IPR036890">
    <property type="entry name" value="HATPase_C_sf"/>
</dbReference>
<accession>A0ABZ0RM44</accession>